<reference evidence="1 2" key="1">
    <citation type="journal article" date="2014" name="Agronomy (Basel)">
        <title>A Draft Genome Sequence for Ensete ventricosum, the Drought-Tolerant Tree Against Hunger.</title>
        <authorList>
            <person name="Harrison J."/>
            <person name="Moore K.A."/>
            <person name="Paszkiewicz K."/>
            <person name="Jones T."/>
            <person name="Grant M."/>
            <person name="Ambacheew D."/>
            <person name="Muzemil S."/>
            <person name="Studholme D.J."/>
        </authorList>
    </citation>
    <scope>NUCLEOTIDE SEQUENCE [LARGE SCALE GENOMIC DNA]</scope>
</reference>
<name>A0A427AAU1_ENSVE</name>
<organism evidence="1 2">
    <name type="scientific">Ensete ventricosum</name>
    <name type="common">Abyssinian banana</name>
    <name type="synonym">Musa ensete</name>
    <dbReference type="NCBI Taxonomy" id="4639"/>
    <lineage>
        <taxon>Eukaryota</taxon>
        <taxon>Viridiplantae</taxon>
        <taxon>Streptophyta</taxon>
        <taxon>Embryophyta</taxon>
        <taxon>Tracheophyta</taxon>
        <taxon>Spermatophyta</taxon>
        <taxon>Magnoliopsida</taxon>
        <taxon>Liliopsida</taxon>
        <taxon>Zingiberales</taxon>
        <taxon>Musaceae</taxon>
        <taxon>Ensete</taxon>
    </lineage>
</organism>
<evidence type="ECO:0000313" key="2">
    <source>
        <dbReference type="Proteomes" id="UP000287651"/>
    </source>
</evidence>
<protein>
    <submittedName>
        <fullName evidence="1">Uncharacterized protein</fullName>
    </submittedName>
</protein>
<dbReference type="InterPro" id="IPR051177">
    <property type="entry name" value="CIK-Related_Protein"/>
</dbReference>
<dbReference type="InterPro" id="IPR011989">
    <property type="entry name" value="ARM-like"/>
</dbReference>
<sequence>MANSCCFLVSQSLLPDYQRLLSSTPSRRLNPLKLIDNSGEFLSQRTISGSLLKYLSKLQVNCALKFIHNIKQKYFCFMQTRKRVLINAFTVRALRDTFSPARIMALSATISYYDMTEISTRILPNIVVLTSDPDG</sequence>
<dbReference type="EMBL" id="AMZH03003120">
    <property type="protein sequence ID" value="RRT73348.1"/>
    <property type="molecule type" value="Genomic_DNA"/>
</dbReference>
<dbReference type="PANTHER" id="PTHR12984:SF3">
    <property type="entry name" value="N-TERMINAL KINASE-LIKE PROTEIN"/>
    <property type="match status" value="1"/>
</dbReference>
<evidence type="ECO:0000313" key="1">
    <source>
        <dbReference type="EMBL" id="RRT73348.1"/>
    </source>
</evidence>
<dbReference type="AlphaFoldDB" id="A0A427AAU1"/>
<dbReference type="Proteomes" id="UP000287651">
    <property type="component" value="Unassembled WGS sequence"/>
</dbReference>
<comment type="caution">
    <text evidence="1">The sequence shown here is derived from an EMBL/GenBank/DDBJ whole genome shotgun (WGS) entry which is preliminary data.</text>
</comment>
<gene>
    <name evidence="1" type="ORF">B296_00033453</name>
</gene>
<dbReference type="Gene3D" id="1.25.10.10">
    <property type="entry name" value="Leucine-rich Repeat Variant"/>
    <property type="match status" value="1"/>
</dbReference>
<proteinExistence type="predicted"/>
<dbReference type="PANTHER" id="PTHR12984">
    <property type="entry name" value="SCY1-RELATED S/T PROTEIN KINASE-LIKE"/>
    <property type="match status" value="1"/>
</dbReference>
<accession>A0A427AAU1</accession>